<gene>
    <name evidence="1" type="ORF">ENS31_10875</name>
</gene>
<protein>
    <submittedName>
        <fullName evidence="1">Uncharacterized protein</fullName>
    </submittedName>
</protein>
<comment type="caution">
    <text evidence="1">The sequence shown here is derived from an EMBL/GenBank/DDBJ whole genome shotgun (WGS) entry which is preliminary data.</text>
</comment>
<proteinExistence type="predicted"/>
<sequence>MISTIRFIFLFTLLLNFFAEAQSGKMLEGKVSYLSPQLIYLKFESTDGIAINDTLFQKINGKFQPRLIVKFISSISLSCEKLLDFNPKVGDSFYAFVQSEVKNDINFDPITTENQIQSGSDLKKTNDEIKIASTEIKSLKGNRFSGRYSLQSYSNISNFSGINDYQSWRHSLRVDYEQIGYSGLSFSTYSLFSYRTSEWNEIRSNYFNALKVYDLHLKYEFNHNYQIWLGRFLNPKISNISTVDGLMFEAKFNSFSVGILGGSRPDWKDFSFNPKLLEYGIYLSREDSFSSSFMENTLSFFQQTNNSKTDRRYLYLQHSNNLIKNLNLFASSEIDLYEREQEVEKNQLSFTSVFASAGYYPIRELSFNLSYDARKNVIYYETFKSLTDSIIENEMRQGFHFRTSVKPFKYFSTSVFFGYRYKKSDVKPSRNFGGTIAYSSLPLIESSISLSYNKLISNYVNGDVYAAYLSKTIYNLNSDFSVGYRITKYKFPVSLNSFNENAVLVDYNLNLFRMLSFNFSYEGSFDSQRTTNRFLLGISSRF</sequence>
<accession>A0A7V2ZLA3</accession>
<dbReference type="AlphaFoldDB" id="A0A7V2ZLA3"/>
<name>A0A7V2ZLA3_9BACT</name>
<dbReference type="EMBL" id="DSUJ01000008">
    <property type="protein sequence ID" value="HFI92010.1"/>
    <property type="molecule type" value="Genomic_DNA"/>
</dbReference>
<evidence type="ECO:0000313" key="1">
    <source>
        <dbReference type="EMBL" id="HFI92010.1"/>
    </source>
</evidence>
<organism evidence="1">
    <name type="scientific">Ignavibacterium album</name>
    <dbReference type="NCBI Taxonomy" id="591197"/>
    <lineage>
        <taxon>Bacteria</taxon>
        <taxon>Pseudomonadati</taxon>
        <taxon>Ignavibacteriota</taxon>
        <taxon>Ignavibacteria</taxon>
        <taxon>Ignavibacteriales</taxon>
        <taxon>Ignavibacteriaceae</taxon>
        <taxon>Ignavibacterium</taxon>
    </lineage>
</organism>
<reference evidence="1" key="1">
    <citation type="journal article" date="2020" name="mSystems">
        <title>Genome- and Community-Level Interaction Insights into Carbon Utilization and Element Cycling Functions of Hydrothermarchaeota in Hydrothermal Sediment.</title>
        <authorList>
            <person name="Zhou Z."/>
            <person name="Liu Y."/>
            <person name="Xu W."/>
            <person name="Pan J."/>
            <person name="Luo Z.H."/>
            <person name="Li M."/>
        </authorList>
    </citation>
    <scope>NUCLEOTIDE SEQUENCE [LARGE SCALE GENOMIC DNA]</scope>
    <source>
        <strain evidence="1">SpSt-479</strain>
    </source>
</reference>